<dbReference type="PANTHER" id="PTHR24006">
    <property type="entry name" value="UBIQUITIN CARBOXYL-TERMINAL HYDROLASE"/>
    <property type="match status" value="1"/>
</dbReference>
<organism evidence="1 2">
    <name type="scientific">Sphagnum troendelagicum</name>
    <dbReference type="NCBI Taxonomy" id="128251"/>
    <lineage>
        <taxon>Eukaryota</taxon>
        <taxon>Viridiplantae</taxon>
        <taxon>Streptophyta</taxon>
        <taxon>Embryophyta</taxon>
        <taxon>Bryophyta</taxon>
        <taxon>Sphagnophytina</taxon>
        <taxon>Sphagnopsida</taxon>
        <taxon>Sphagnales</taxon>
        <taxon>Sphagnaceae</taxon>
        <taxon>Sphagnum</taxon>
    </lineage>
</organism>
<evidence type="ECO:0000313" key="2">
    <source>
        <dbReference type="Proteomes" id="UP001497512"/>
    </source>
</evidence>
<keyword evidence="2" id="KW-1185">Reference proteome</keyword>
<proteinExistence type="predicted"/>
<dbReference type="SUPFAM" id="SSF54001">
    <property type="entry name" value="Cysteine proteinases"/>
    <property type="match status" value="1"/>
</dbReference>
<sequence length="116" mass="13017">MICMDKVVEEKSLDDSIQERTLIHHYFGGCLQSLVKCIQCLHESNRYEPMMDLLVDIQGNVKSLEDALAEFTDTELLDGANKYKCDQEVHLDPGLYKVGKGGLQMAHPDGVTCKTL</sequence>
<dbReference type="InterPro" id="IPR038765">
    <property type="entry name" value="Papain-like_cys_pep_sf"/>
</dbReference>
<dbReference type="EMBL" id="OZ019896">
    <property type="protein sequence ID" value="CAK9223873.1"/>
    <property type="molecule type" value="Genomic_DNA"/>
</dbReference>
<accession>A0ABP0UKL9</accession>
<dbReference type="Proteomes" id="UP001497512">
    <property type="component" value="Chromosome 4"/>
</dbReference>
<protein>
    <submittedName>
        <fullName evidence="1">Uncharacterized protein</fullName>
    </submittedName>
</protein>
<dbReference type="Gene3D" id="3.90.70.10">
    <property type="entry name" value="Cysteine proteinases"/>
    <property type="match status" value="1"/>
</dbReference>
<name>A0ABP0UKL9_9BRYO</name>
<dbReference type="InterPro" id="IPR050164">
    <property type="entry name" value="Peptidase_C19"/>
</dbReference>
<reference evidence="1" key="1">
    <citation type="submission" date="2024-02" db="EMBL/GenBank/DDBJ databases">
        <authorList>
            <consortium name="ELIXIR-Norway"/>
            <consortium name="Elixir Norway"/>
        </authorList>
    </citation>
    <scope>NUCLEOTIDE SEQUENCE</scope>
</reference>
<evidence type="ECO:0000313" key="1">
    <source>
        <dbReference type="EMBL" id="CAK9223873.1"/>
    </source>
</evidence>
<gene>
    <name evidence="1" type="ORF">CSSPTR1EN2_LOCUS17049</name>
</gene>
<dbReference type="PANTHER" id="PTHR24006:SF677">
    <property type="entry name" value="UBIQUITIN CARBOXYL-TERMINAL HYDROLASE 19"/>
    <property type="match status" value="1"/>
</dbReference>